<reference evidence="4 5" key="1">
    <citation type="journal article" date="2018" name="Nat. Ecol. Evol.">
        <title>Shark genomes provide insights into elasmobranch evolution and the origin of vertebrates.</title>
        <authorList>
            <person name="Hara Y"/>
            <person name="Yamaguchi K"/>
            <person name="Onimaru K"/>
            <person name="Kadota M"/>
            <person name="Koyanagi M"/>
            <person name="Keeley SD"/>
            <person name="Tatsumi K"/>
            <person name="Tanaka K"/>
            <person name="Motone F"/>
            <person name="Kageyama Y"/>
            <person name="Nozu R"/>
            <person name="Adachi N"/>
            <person name="Nishimura O"/>
            <person name="Nakagawa R"/>
            <person name="Tanegashima C"/>
            <person name="Kiyatake I"/>
            <person name="Matsumoto R"/>
            <person name="Murakumo K"/>
            <person name="Nishida K"/>
            <person name="Terakita A"/>
            <person name="Kuratani S"/>
            <person name="Sato K"/>
            <person name="Hyodo S Kuraku.S."/>
        </authorList>
    </citation>
    <scope>NUCLEOTIDE SEQUENCE [LARGE SCALE GENOMIC DNA]</scope>
</reference>
<dbReference type="Proteomes" id="UP000288216">
    <property type="component" value="Unassembled WGS sequence"/>
</dbReference>
<dbReference type="GO" id="GO:0010916">
    <property type="term" value="P:negative regulation of very-low-density lipoprotein particle clearance"/>
    <property type="evidence" value="ECO:0007669"/>
    <property type="project" value="TreeGrafter"/>
</dbReference>
<evidence type="ECO:0000256" key="1">
    <source>
        <dbReference type="SAM" id="SignalP"/>
    </source>
</evidence>
<keyword evidence="1" id="KW-0732">Signal</keyword>
<dbReference type="PANTHER" id="PTHR16560:SF2">
    <property type="entry name" value="ALPHA-2-MACROGLOBULIN RECEPTOR-ASSOCIATED PROTEIN"/>
    <property type="match status" value="1"/>
</dbReference>
<dbReference type="GO" id="GO:0005801">
    <property type="term" value="C:cis-Golgi network"/>
    <property type="evidence" value="ECO:0007669"/>
    <property type="project" value="TreeGrafter"/>
</dbReference>
<dbReference type="GO" id="GO:0005886">
    <property type="term" value="C:plasma membrane"/>
    <property type="evidence" value="ECO:0007669"/>
    <property type="project" value="TreeGrafter"/>
</dbReference>
<feature type="signal peptide" evidence="1">
    <location>
        <begin position="1"/>
        <end position="29"/>
    </location>
</feature>
<feature type="domain" description="Alpha-2-macroglobulin receptor-associated protein" evidence="2">
    <location>
        <begin position="25"/>
        <end position="125"/>
    </location>
</feature>
<feature type="chain" id="PRO_5019394311" description="Alpha-2-macroglobulin RAP C-terminal domain-containing protein" evidence="1">
    <location>
        <begin position="30"/>
        <end position="357"/>
    </location>
</feature>
<evidence type="ECO:0008006" key="6">
    <source>
        <dbReference type="Google" id="ProtNLM"/>
    </source>
</evidence>
<sequence>PQCTARAMAVCRARLALVTVCLLPGLAQAVGKYSREKNEVDATGKAEIEFRMAKLNQVWEKAQRLQFSPVKLAELHSDLKIQEKDELNWKKLKADGLDEDGEKEAKLRRNFNVILTKYRLDGRKDAAAMDTNYLRDSMDSENDVFDDPKLEKLWNKATTSGKFNNDEVGKLRREFQHHQDKIQEYHILRETVSRNEDIYQNVISPSEAYVTEDLLHSKHTELKDKHRNVEASFQRLRKLINQGYDEDSEFSEPRVLELWDMAKRSNFTADELDSIKEELKHFETKIEKHQHYKEQLDLSHQKLKHVETIGDKEHLSRNKEKYAMLTEKTKELGYKVKKHMQDLLARLSKGGLNHNEL</sequence>
<feature type="domain" description="Alpha-2-macroglobulin RAP C-terminal" evidence="3">
    <location>
        <begin position="144"/>
        <end position="357"/>
    </location>
</feature>
<dbReference type="Pfam" id="PF06400">
    <property type="entry name" value="Alpha-2-MRAP_N"/>
    <property type="match status" value="1"/>
</dbReference>
<gene>
    <name evidence="4" type="ORF">scyTo_0008302</name>
</gene>
<protein>
    <recommendedName>
        <fullName evidence="6">Alpha-2-macroglobulin RAP C-terminal domain-containing protein</fullName>
    </recommendedName>
</protein>
<evidence type="ECO:0000313" key="4">
    <source>
        <dbReference type="EMBL" id="GCB68929.1"/>
    </source>
</evidence>
<feature type="non-terminal residue" evidence="4">
    <location>
        <position position="1"/>
    </location>
</feature>
<name>A0A401P702_SCYTO</name>
<proteinExistence type="predicted"/>
<dbReference type="GO" id="GO:0008201">
    <property type="term" value="F:heparin binding"/>
    <property type="evidence" value="ECO:0007669"/>
    <property type="project" value="InterPro"/>
</dbReference>
<dbReference type="PANTHER" id="PTHR16560">
    <property type="entry name" value="ALPHA-2-MACROGLOBULIN RECEPTOR-ASSOCIATED PROTEIN"/>
    <property type="match status" value="1"/>
</dbReference>
<dbReference type="InterPro" id="IPR010483">
    <property type="entry name" value="Alpha_2_MRAP_C"/>
</dbReference>
<dbReference type="GO" id="GO:0070326">
    <property type="term" value="F:very-low-density lipoprotein particle receptor binding"/>
    <property type="evidence" value="ECO:0007669"/>
    <property type="project" value="TreeGrafter"/>
</dbReference>
<evidence type="ECO:0000259" key="3">
    <source>
        <dbReference type="Pfam" id="PF06401"/>
    </source>
</evidence>
<dbReference type="CDD" id="cd14808">
    <property type="entry name" value="RAP_D3"/>
    <property type="match status" value="1"/>
</dbReference>
<dbReference type="AlphaFoldDB" id="A0A401P702"/>
<dbReference type="EMBL" id="BFAA01003149">
    <property type="protein sequence ID" value="GCB68929.1"/>
    <property type="molecule type" value="Genomic_DNA"/>
</dbReference>
<accession>A0A401P702</accession>
<evidence type="ECO:0000313" key="5">
    <source>
        <dbReference type="Proteomes" id="UP000288216"/>
    </source>
</evidence>
<comment type="caution">
    <text evidence="4">The sequence shown here is derived from an EMBL/GenBank/DDBJ whole genome shotgun (WGS) entry which is preliminary data.</text>
</comment>
<organism evidence="4 5">
    <name type="scientific">Scyliorhinus torazame</name>
    <name type="common">Cloudy catshark</name>
    <name type="synonym">Catulus torazame</name>
    <dbReference type="NCBI Taxonomy" id="75743"/>
    <lineage>
        <taxon>Eukaryota</taxon>
        <taxon>Metazoa</taxon>
        <taxon>Chordata</taxon>
        <taxon>Craniata</taxon>
        <taxon>Vertebrata</taxon>
        <taxon>Chondrichthyes</taxon>
        <taxon>Elasmobranchii</taxon>
        <taxon>Galeomorphii</taxon>
        <taxon>Galeoidea</taxon>
        <taxon>Carcharhiniformes</taxon>
        <taxon>Scyliorhinidae</taxon>
        <taxon>Scyliorhinus</taxon>
    </lineage>
</organism>
<dbReference type="GO" id="GO:0035473">
    <property type="term" value="F:lipase binding"/>
    <property type="evidence" value="ECO:0007669"/>
    <property type="project" value="TreeGrafter"/>
</dbReference>
<evidence type="ECO:0000259" key="2">
    <source>
        <dbReference type="Pfam" id="PF06400"/>
    </source>
</evidence>
<dbReference type="InterPro" id="IPR009066">
    <property type="entry name" value="MG_RAP_rcpt_1"/>
</dbReference>
<dbReference type="STRING" id="75743.A0A401P702"/>
<dbReference type="SUPFAM" id="SSF47045">
    <property type="entry name" value="RAP domain-like"/>
    <property type="match status" value="3"/>
</dbReference>
<dbReference type="GO" id="GO:0048237">
    <property type="term" value="C:rough endoplasmic reticulum lumen"/>
    <property type="evidence" value="ECO:0007669"/>
    <property type="project" value="TreeGrafter"/>
</dbReference>
<dbReference type="Pfam" id="PF06401">
    <property type="entry name" value="Alpha-2-MRAP_C"/>
    <property type="match status" value="1"/>
</dbReference>
<dbReference type="GO" id="GO:0050750">
    <property type="term" value="F:low-density lipoprotein particle receptor binding"/>
    <property type="evidence" value="ECO:0007669"/>
    <property type="project" value="InterPro"/>
</dbReference>
<dbReference type="InterPro" id="IPR036744">
    <property type="entry name" value="RAP_sf"/>
</dbReference>
<dbReference type="InterPro" id="IPR037999">
    <property type="entry name" value="RAP_D3"/>
</dbReference>
<dbReference type="InterPro" id="IPR038003">
    <property type="entry name" value="A2-macroglobuin_RAP"/>
</dbReference>
<dbReference type="Gene3D" id="1.20.81.10">
    <property type="entry name" value="RAP domain"/>
    <property type="match status" value="3"/>
</dbReference>
<dbReference type="OrthoDB" id="5817428at2759"/>
<keyword evidence="5" id="KW-1185">Reference proteome</keyword>
<dbReference type="CDD" id="cd14806">
    <property type="entry name" value="RAP_D1"/>
    <property type="match status" value="1"/>
</dbReference>
<dbReference type="GO" id="GO:0048019">
    <property type="term" value="F:receptor antagonist activity"/>
    <property type="evidence" value="ECO:0007669"/>
    <property type="project" value="InterPro"/>
</dbReference>
<dbReference type="OMA" id="KHEKMER"/>
<dbReference type="GO" id="GO:0002091">
    <property type="term" value="P:negative regulation of receptor internalization"/>
    <property type="evidence" value="ECO:0007669"/>
    <property type="project" value="TreeGrafter"/>
</dbReference>
<dbReference type="GO" id="GO:0005768">
    <property type="term" value="C:endosome"/>
    <property type="evidence" value="ECO:0007669"/>
    <property type="project" value="TreeGrafter"/>
</dbReference>
<dbReference type="GO" id="GO:0005793">
    <property type="term" value="C:endoplasmic reticulum-Golgi intermediate compartment"/>
    <property type="evidence" value="ECO:0007669"/>
    <property type="project" value="TreeGrafter"/>
</dbReference>